<dbReference type="KEGG" id="sep:SE_1957"/>
<proteinExistence type="predicted"/>
<evidence type="ECO:0000256" key="3">
    <source>
        <dbReference type="ARBA" id="ARBA00022729"/>
    </source>
</evidence>
<keyword evidence="4" id="KW-0186">Copper</keyword>
<dbReference type="GO" id="GO:0006825">
    <property type="term" value="P:copper ion transport"/>
    <property type="evidence" value="ECO:0007669"/>
    <property type="project" value="InterPro"/>
</dbReference>
<keyword evidence="2" id="KW-0479">Metal-binding</keyword>
<sequence length="134" mass="14983">MLVLKIMSKHSATLVIMFLITLLPIFQYQASAHATLEKSTPQQQGVIKDNPEAIKLEFNEPVNTKYSSVTLFDDKGKKIKDLKPITTGWSQTVVFSSEQIVNGTNTIEWHTVSADGHEVGDTFEFSVGKVRLKM</sequence>
<evidence type="ECO:0000313" key="7">
    <source>
        <dbReference type="Proteomes" id="UP000001411"/>
    </source>
</evidence>
<dbReference type="PANTHER" id="PTHR34820">
    <property type="entry name" value="INNER MEMBRANE PROTEIN YEBZ"/>
    <property type="match status" value="1"/>
</dbReference>
<dbReference type="Pfam" id="PF04234">
    <property type="entry name" value="CopC"/>
    <property type="match status" value="1"/>
</dbReference>
<dbReference type="PATRIC" id="fig|176280.10.peg.1910"/>
<organism evidence="6 7">
    <name type="scientific">Staphylococcus epidermidis (strain ATCC 12228 / FDA PCI 1200)</name>
    <dbReference type="NCBI Taxonomy" id="176280"/>
    <lineage>
        <taxon>Bacteria</taxon>
        <taxon>Bacillati</taxon>
        <taxon>Bacillota</taxon>
        <taxon>Bacilli</taxon>
        <taxon>Bacillales</taxon>
        <taxon>Staphylococcaceae</taxon>
        <taxon>Staphylococcus</taxon>
    </lineage>
</organism>
<name>A0A0H2VI33_STAES</name>
<accession>A0A0H2VI33</accession>
<comment type="subcellular location">
    <subcellularLocation>
        <location evidence="1">Cell envelope</location>
    </subcellularLocation>
</comment>
<evidence type="ECO:0000259" key="5">
    <source>
        <dbReference type="Pfam" id="PF04234"/>
    </source>
</evidence>
<protein>
    <submittedName>
        <fullName evidence="6">Copper export proteins</fullName>
    </submittedName>
</protein>
<dbReference type="Gene3D" id="2.60.40.1220">
    <property type="match status" value="1"/>
</dbReference>
<dbReference type="InterPro" id="IPR014756">
    <property type="entry name" value="Ig_E-set"/>
</dbReference>
<gene>
    <name evidence="6" type="ordered locus">SE_1957</name>
</gene>
<dbReference type="OrthoDB" id="2353937at2"/>
<dbReference type="GO" id="GO:0030313">
    <property type="term" value="C:cell envelope"/>
    <property type="evidence" value="ECO:0007669"/>
    <property type="project" value="UniProtKB-SubCell"/>
</dbReference>
<dbReference type="PANTHER" id="PTHR34820:SF4">
    <property type="entry name" value="INNER MEMBRANE PROTEIN YEBZ"/>
    <property type="match status" value="1"/>
</dbReference>
<evidence type="ECO:0000256" key="1">
    <source>
        <dbReference type="ARBA" id="ARBA00004196"/>
    </source>
</evidence>
<dbReference type="InterPro" id="IPR032694">
    <property type="entry name" value="CopC/D"/>
</dbReference>
<dbReference type="GO" id="GO:0005886">
    <property type="term" value="C:plasma membrane"/>
    <property type="evidence" value="ECO:0007669"/>
    <property type="project" value="TreeGrafter"/>
</dbReference>
<dbReference type="AlphaFoldDB" id="A0A0H2VI33"/>
<evidence type="ECO:0000256" key="2">
    <source>
        <dbReference type="ARBA" id="ARBA00022723"/>
    </source>
</evidence>
<dbReference type="eggNOG" id="COG2372">
    <property type="taxonomic scope" value="Bacteria"/>
</dbReference>
<keyword evidence="3" id="KW-0732">Signal</keyword>
<reference evidence="6 7" key="1">
    <citation type="journal article" date="2003" name="Mol. Microbiol.">
        <title>Genome-based analysis of virulence genes in a non-biofilm-forming Staphylococcus epidermidis strain (ATCC 12228).</title>
        <authorList>
            <person name="Zhang Y.Q."/>
            <person name="Ren S.X."/>
            <person name="Li H.L."/>
            <person name="Wang Y.X."/>
            <person name="Fu G."/>
            <person name="Yang J."/>
            <person name="Qin Z.Q."/>
            <person name="Miao Y.G."/>
            <person name="Wang W.Y."/>
            <person name="Chen R.S."/>
            <person name="Shen Y."/>
            <person name="Chen Z."/>
            <person name="Yuan Z.H."/>
            <person name="Zhao G.P."/>
            <person name="Qu D."/>
            <person name="Danchin A."/>
            <person name="Wen Y.M."/>
        </authorList>
    </citation>
    <scope>NUCLEOTIDE SEQUENCE [LARGE SCALE GENOMIC DNA]</scope>
    <source>
        <strain evidence="7">ATCC 12228 / FDA PCI 1200</strain>
    </source>
</reference>
<dbReference type="GO" id="GO:0042597">
    <property type="term" value="C:periplasmic space"/>
    <property type="evidence" value="ECO:0007669"/>
    <property type="project" value="InterPro"/>
</dbReference>
<dbReference type="GO" id="GO:0005507">
    <property type="term" value="F:copper ion binding"/>
    <property type="evidence" value="ECO:0007669"/>
    <property type="project" value="InterPro"/>
</dbReference>
<dbReference type="EMBL" id="AE015929">
    <property type="protein sequence ID" value="AAO05598.1"/>
    <property type="molecule type" value="Genomic_DNA"/>
</dbReference>
<dbReference type="HOGENOM" id="CLU_087859_4_2_9"/>
<feature type="domain" description="CopC" evidence="5">
    <location>
        <begin position="33"/>
        <end position="127"/>
    </location>
</feature>
<dbReference type="InterPro" id="IPR014755">
    <property type="entry name" value="Cu-Rt/internalin_Ig-like"/>
</dbReference>
<dbReference type="InterPro" id="IPR007348">
    <property type="entry name" value="CopC_dom"/>
</dbReference>
<evidence type="ECO:0000256" key="4">
    <source>
        <dbReference type="ARBA" id="ARBA00023008"/>
    </source>
</evidence>
<dbReference type="SUPFAM" id="SSF81296">
    <property type="entry name" value="E set domains"/>
    <property type="match status" value="1"/>
</dbReference>
<dbReference type="Proteomes" id="UP000001411">
    <property type="component" value="Chromosome"/>
</dbReference>
<evidence type="ECO:0000313" key="6">
    <source>
        <dbReference type="EMBL" id="AAO05598.1"/>
    </source>
</evidence>
<dbReference type="GO" id="GO:0046688">
    <property type="term" value="P:response to copper ion"/>
    <property type="evidence" value="ECO:0007669"/>
    <property type="project" value="InterPro"/>
</dbReference>